<organism evidence="1">
    <name type="scientific">Woronichinia naegeliana WA131</name>
    <dbReference type="NCBI Taxonomy" id="2824559"/>
    <lineage>
        <taxon>Bacteria</taxon>
        <taxon>Bacillati</taxon>
        <taxon>Cyanobacteriota</taxon>
        <taxon>Cyanophyceae</taxon>
        <taxon>Synechococcales</taxon>
        <taxon>Coelosphaeriaceae</taxon>
        <taxon>Woronichinia</taxon>
    </lineage>
</organism>
<gene>
    <name evidence="1" type="ORF">KA717_07485</name>
</gene>
<dbReference type="EMBL" id="CP073041">
    <property type="protein sequence ID" value="UXE62591.1"/>
    <property type="molecule type" value="Genomic_DNA"/>
</dbReference>
<sequence length="78" mass="8483">MSTFKFRTTIKFETIASHLNKFCGISEELASKRLHLLKKIHGLGGADNVVFDFSGGVYNSLTDEFLGSLTTGGAKEKA</sequence>
<protein>
    <submittedName>
        <fullName evidence="1">Uncharacterized protein</fullName>
    </submittedName>
</protein>
<name>A0A977PWZ6_9CYAN</name>
<dbReference type="AlphaFoldDB" id="A0A977PWZ6"/>
<evidence type="ECO:0000313" key="1">
    <source>
        <dbReference type="EMBL" id="UXE62591.1"/>
    </source>
</evidence>
<reference evidence="1" key="1">
    <citation type="submission" date="2021-04" db="EMBL/GenBank/DDBJ databases">
        <title>Genome sequence of Woronichinia naegeliana from Washington state freshwater lake bloom.</title>
        <authorList>
            <person name="Dreher T.W."/>
        </authorList>
    </citation>
    <scope>NUCLEOTIDE SEQUENCE</scope>
    <source>
        <strain evidence="1">WA131</strain>
    </source>
</reference>
<accession>A0A977PWZ6</accession>
<dbReference type="Proteomes" id="UP001065613">
    <property type="component" value="Chromosome"/>
</dbReference>
<dbReference type="KEGG" id="wna:KA717_07485"/>
<proteinExistence type="predicted"/>